<dbReference type="EMBL" id="JAQQWL010000005">
    <property type="protein sequence ID" value="KAK8074138.1"/>
    <property type="molecule type" value="Genomic_DNA"/>
</dbReference>
<feature type="chain" id="PRO_5046581940" evidence="1">
    <location>
        <begin position="22"/>
        <end position="90"/>
    </location>
</feature>
<gene>
    <name evidence="2" type="ORF">PG994_005037</name>
</gene>
<proteinExistence type="predicted"/>
<comment type="caution">
    <text evidence="2">The sequence shown here is derived from an EMBL/GenBank/DDBJ whole genome shotgun (WGS) entry which is preliminary data.</text>
</comment>
<accession>A0ABR1VSC6</accession>
<organism evidence="2 3">
    <name type="scientific">Apiospora phragmitis</name>
    <dbReference type="NCBI Taxonomy" id="2905665"/>
    <lineage>
        <taxon>Eukaryota</taxon>
        <taxon>Fungi</taxon>
        <taxon>Dikarya</taxon>
        <taxon>Ascomycota</taxon>
        <taxon>Pezizomycotina</taxon>
        <taxon>Sordariomycetes</taxon>
        <taxon>Xylariomycetidae</taxon>
        <taxon>Amphisphaeriales</taxon>
        <taxon>Apiosporaceae</taxon>
        <taxon>Apiospora</taxon>
    </lineage>
</organism>
<dbReference type="GeneID" id="92089509"/>
<protein>
    <submittedName>
        <fullName evidence="2">Uncharacterized protein</fullName>
    </submittedName>
</protein>
<sequence>MQILPIALLLAATPLVPLGQARSLIQRGDQVPALQTLAEGNATMTRPKKRVDIQAGCDTPGTYCWFDADIDPKDDAVNSKAWCGDNNLEQ</sequence>
<evidence type="ECO:0000313" key="2">
    <source>
        <dbReference type="EMBL" id="KAK8074138.1"/>
    </source>
</evidence>
<reference evidence="2 3" key="1">
    <citation type="submission" date="2023-01" db="EMBL/GenBank/DDBJ databases">
        <title>Analysis of 21 Apiospora genomes using comparative genomics revels a genus with tremendous synthesis potential of carbohydrate active enzymes and secondary metabolites.</title>
        <authorList>
            <person name="Sorensen T."/>
        </authorList>
    </citation>
    <scope>NUCLEOTIDE SEQUENCE [LARGE SCALE GENOMIC DNA]</scope>
    <source>
        <strain evidence="2 3">CBS 135458</strain>
    </source>
</reference>
<keyword evidence="1" id="KW-0732">Signal</keyword>
<name>A0ABR1VSC6_9PEZI</name>
<evidence type="ECO:0000313" key="3">
    <source>
        <dbReference type="Proteomes" id="UP001480595"/>
    </source>
</evidence>
<evidence type="ECO:0000256" key="1">
    <source>
        <dbReference type="SAM" id="SignalP"/>
    </source>
</evidence>
<keyword evidence="3" id="KW-1185">Reference proteome</keyword>
<feature type="signal peptide" evidence="1">
    <location>
        <begin position="1"/>
        <end position="21"/>
    </location>
</feature>
<dbReference type="RefSeq" id="XP_066718613.1">
    <property type="nucleotide sequence ID" value="XM_066856446.1"/>
</dbReference>
<dbReference type="Proteomes" id="UP001480595">
    <property type="component" value="Unassembled WGS sequence"/>
</dbReference>